<feature type="region of interest" description="Disordered" evidence="6">
    <location>
        <begin position="2325"/>
        <end position="2353"/>
    </location>
</feature>
<dbReference type="FunFam" id="2.30.29.30:FF:000018">
    <property type="entry name" value="E3 SUMO-protein ligase RanBP2"/>
    <property type="match status" value="3"/>
</dbReference>
<dbReference type="PANTHER" id="PTHR23138">
    <property type="entry name" value="RAN BINDING PROTEIN"/>
    <property type="match status" value="1"/>
</dbReference>
<dbReference type="InterPro" id="IPR036443">
    <property type="entry name" value="Znf_RanBP2_sf"/>
</dbReference>
<protein>
    <submittedName>
        <fullName evidence="9">E3 SUMO-protein ligase RanBP2</fullName>
    </submittedName>
</protein>
<feature type="compositionally biased region" description="Polar residues" evidence="6">
    <location>
        <begin position="2498"/>
        <end position="2511"/>
    </location>
</feature>
<dbReference type="SUPFAM" id="SSF48452">
    <property type="entry name" value="TPR-like"/>
    <property type="match status" value="1"/>
</dbReference>
<dbReference type="Gene3D" id="2.30.29.30">
    <property type="entry name" value="Pleckstrin-homology domain (PH domain)/Phosphotyrosine-binding domain (PTB)"/>
    <property type="match status" value="4"/>
</dbReference>
<evidence type="ECO:0000256" key="6">
    <source>
        <dbReference type="SAM" id="MobiDB-lite"/>
    </source>
</evidence>
<name>A0A0A9Y516_LYGHE</name>
<feature type="compositionally biased region" description="Basic and acidic residues" evidence="6">
    <location>
        <begin position="1442"/>
        <end position="1455"/>
    </location>
</feature>
<dbReference type="InterPro" id="IPR045255">
    <property type="entry name" value="RanBP1-like"/>
</dbReference>
<evidence type="ECO:0000313" key="9">
    <source>
        <dbReference type="EMBL" id="JAG27279.1"/>
    </source>
</evidence>
<dbReference type="PANTHER" id="PTHR23138:SF87">
    <property type="entry name" value="E3 SUMO-PROTEIN LIGASE RANBP2"/>
    <property type="match status" value="1"/>
</dbReference>
<evidence type="ECO:0000256" key="3">
    <source>
        <dbReference type="ARBA" id="ARBA00022771"/>
    </source>
</evidence>
<evidence type="ECO:0000259" key="7">
    <source>
        <dbReference type="PROSITE" id="PS50196"/>
    </source>
</evidence>
<dbReference type="PROSITE" id="PS50196">
    <property type="entry name" value="RANBD1"/>
    <property type="match status" value="4"/>
</dbReference>
<dbReference type="GO" id="GO:0005096">
    <property type="term" value="F:GTPase activator activity"/>
    <property type="evidence" value="ECO:0007669"/>
    <property type="project" value="TreeGrafter"/>
</dbReference>
<proteinExistence type="predicted"/>
<dbReference type="InterPro" id="IPR001876">
    <property type="entry name" value="Znf_RanBP2"/>
</dbReference>
<feature type="compositionally biased region" description="Polar residues" evidence="6">
    <location>
        <begin position="1861"/>
        <end position="1872"/>
    </location>
</feature>
<dbReference type="GO" id="GO:0005643">
    <property type="term" value="C:nuclear pore"/>
    <property type="evidence" value="ECO:0007669"/>
    <property type="project" value="TreeGrafter"/>
</dbReference>
<dbReference type="PROSITE" id="PS01358">
    <property type="entry name" value="ZF_RANBP2_1"/>
    <property type="match status" value="3"/>
</dbReference>
<evidence type="ECO:0000256" key="4">
    <source>
        <dbReference type="ARBA" id="ARBA00022833"/>
    </source>
</evidence>
<reference evidence="9" key="1">
    <citation type="journal article" date="2014" name="PLoS ONE">
        <title>Transcriptome-Based Identification of ABC Transporters in the Western Tarnished Plant Bug Lygus hesperus.</title>
        <authorList>
            <person name="Hull J.J."/>
            <person name="Chaney K."/>
            <person name="Geib S.M."/>
            <person name="Fabrick J.A."/>
            <person name="Brent C.S."/>
            <person name="Walsh D."/>
            <person name="Lavine L.C."/>
        </authorList>
    </citation>
    <scope>NUCLEOTIDE SEQUENCE</scope>
</reference>
<dbReference type="InterPro" id="IPR019734">
    <property type="entry name" value="TPR_rpt"/>
</dbReference>
<dbReference type="GO" id="GO:0005737">
    <property type="term" value="C:cytoplasm"/>
    <property type="evidence" value="ECO:0007669"/>
    <property type="project" value="TreeGrafter"/>
</dbReference>
<keyword evidence="3 5" id="KW-0863">Zinc-finger</keyword>
<feature type="region of interest" description="Disordered" evidence="6">
    <location>
        <begin position="1900"/>
        <end position="1935"/>
    </location>
</feature>
<dbReference type="SUPFAM" id="SSF90209">
    <property type="entry name" value="Ran binding protein zinc finger-like"/>
    <property type="match status" value="3"/>
</dbReference>
<sequence>MFRNKSEVDQYVVNSLQKIKSERERNLRSLHAAQLYFKVQDFESARKYVLMYLSEKEDAAIAHKLLGDALEGLGQKTKAIAAYKRSLEIQGSQSGLLLKICELLCSKDIEFDPGMAKYCLDRVSPLFPHAPAVFSLKEKLLSADSNVTQDDFERLIIAELKARPSDVNVRVKLLKLHLDLKKVELAYNHVVDVESKQLHSNSLVWYQCSSEIFKAYYDNFPKKCDWEFFVMWMSALDRRCYLSLDETNGESCDIVVNTDAIYTLDQTVHLSTQKVAKAPEIYLEFLRHITGQLAFHLAVLLMKRARKETSMWKETKKTISPLLMFSACDPPNTDANWCLSIKENQRKSLNIWAHQGRCRFVQSGHLLNALAKECQTVKMFIDKVNHFAVTDWRKRVYEKTFLSVDDISFSTSYFVTSASYASIPQKIPFLDNLKPSLYVQSIEMNYLGSLHHLVWLGLQVLQNPRSVLTCRLSSFFHTTLFKNNLQYTVSNLHNTGVETLNQLDVDAFLFATIFCTGAILEDHQVNGYFSPDRPALLPANITPTLCTQEQAKWWASACSITNAGGRSLGNNVKMSDLRHNLQRGIEVVRGDGLPLPLLVILARTFGLMGSDADSIEESEGCENRAVDLWKIAVPLLERLSSNQSTNKFTSKTKLFEYATKDLLPNEINALLDEGRYYIASNYMNKEQYERALDVFKLLRTPQSNYNMAHIYLKLAEEQMSGLRGEEITSDLRCKHAVLATKARDALQVARDIIKGDSNHPLQHKIKTKFIEVEDLLSRIERENGFERDASDASISLGSGGSPSVEKLATPLTLTKNHSRNPAAASTPRLTMENRVRPNNSDMTDLMNLQQSSNQLKLQQIMEQSKLILDRMDSIIFEQRSQRSLIEDLTAKFNHMETEVKTVLADIKKEVKKSDLYNMLDDDDYGADEISNYQYPTITPQNTSRVTMVYPPNQRAAVPPEAQFVGTVPQYFSPRVDQMYQNSVNFFNSQGTLPFVDGQTVPDYLRGLNHPKFPQGIPNTMAAPLPPVVPMGLNQGAPMMPNPAVAIHGLLPQPKFSTSAGMTHGLTEHGFPGRGPTNVVITTSDTLPTGTPPAQPTLSVTIPPQHRLGDSSAAHQFQISFPTSQNLSQTRPAPMQVSATAKVTEVVESDDDTESQPSFEAIASSLPIKTNLVTGEENEEVLFEKRAKLFKFSDQAWKEKGVGNIKILKSKTENKYRILMRRDKVHDICANHFITADMKLEFLQDKSWFWVAQDFSEEISKLEKFSVRFKQAEECKEFKKVFDGVVAALKTGTTASQTNINVDTTTQTNVSVSSVTSTPKDHHSSTPERSSILAPSRLFSGNVSVSSTQSPSNTLFGTPQSSTSMFGKTPTSSPGFGVAASAVTGRSLFGTDAQKSVPTNIPTAGVISFKTTPSTTPSVAPEKTTFGGFTFSTTPKVVSAPEPKVEQKEVEPKKTDSPFANWSFSKTTDNKSGFGISGDNQKSVELNKPLFGVDRKSDSNEPLFGSKPTFSDFGSLAKSASNQESTLSKLLTENKTPSSNIFPGAGAPVFGSKPLGFQSPAAVNSSLGGSVSSPQENEDDFVPSADFAPVIPLPELVDVKSGEENEEILFKERAKLFRYDKNIKEWRDRGVGDMKILKSKETGIIRLLMRREQVHKVCCNHRLTKDLELTKSKTNEKAYCWNATDFSDDTNGTFQQFTIRFKTAEQGLNFEETFKNAQATITASPTKPVNQGKTDDKPPLSSLVTKAQGSWDCDACLINNSSSATSCVACGSSKPGVDPSPKKDQKPKSTFTFGMPSAVSTGAPTQNVGSNLSQAAIQSSAPTAAGDSKPPLSSLVKKAPGSWECTVCYVTNDAKNSKCISCSTPQPGSKPSSSAPPVPEFSFGIPPDATKSAEAAKFSFGMPSTAKSEQKKQLFGSSTSTKKTEDSSKLPPLSSLVTQPEGSWECKSCYTRNDDTALRCIACETNRPNVTVLSTSSLSTGATPFSFGNVGASLPSQTTNITNEVTITPVTDSSKKEAPSAGFTFGTGGVKGFGFGDSAETAKSSKPVFSFGGSISGNESFGKSTFQFSMPTFDPKSPAKNDASDNEVSDREDHNDSIHFEPVVPLPDLVATKTGEEDETALYSHRAKLFRFDGNAKEWKERGLGDIKILQHNTTGKKRLLMRREPVMKLCLNHYLTDAIEMKPQDEKSWMWFASDFSLGEKCEEKFAIRFKTKEIAQEFFEAIEKAKQKTDPPSEPAAAKSSSSSEADDDVVYVDTIMASEELVKKARALKLPDNFYLYLDRPPCPGCVGCEPEDDDNEQVLAAGDSLQATLSLKPIEKGLSAVEPTKATMENPFSAGPKPSEQSLSTSQPLFGNPTTTFSFKQASLPFGASDKTSQSAPQSFFSKDVTSFASPLKSTQGSIFGNVSSTTASMGVTQSSNQPSPLQPSIFSKDMPSFGSIASSSPSFGNNGPSAPGFLNKDIPTFGALAANASPAAPPSFLAPKKDFSWEGAGTSLFSHLSNQPAPVNPNVSKGEGDGEQGGEDDDPEKESQGIHFEPIVPLPEKIELSTGEEEEEVLFNERAKLFRYSPETKEWKERGVGAMKVLRHKTNNTYRLLMRREQVHKIVCNQRISADLVLAPMPNSETSTTWASMNLAQEYTEPQAETLALKLKNKDLLAKFLSVVNDAVASLK</sequence>
<feature type="region of interest" description="Disordered" evidence="6">
    <location>
        <begin position="1310"/>
        <end position="1368"/>
    </location>
</feature>
<organism evidence="9">
    <name type="scientific">Lygus hesperus</name>
    <name type="common">Western plant bug</name>
    <dbReference type="NCBI Taxonomy" id="30085"/>
    <lineage>
        <taxon>Eukaryota</taxon>
        <taxon>Metazoa</taxon>
        <taxon>Ecdysozoa</taxon>
        <taxon>Arthropoda</taxon>
        <taxon>Hexapoda</taxon>
        <taxon>Insecta</taxon>
        <taxon>Pterygota</taxon>
        <taxon>Neoptera</taxon>
        <taxon>Paraneoptera</taxon>
        <taxon>Hemiptera</taxon>
        <taxon>Heteroptera</taxon>
        <taxon>Panheteroptera</taxon>
        <taxon>Cimicomorpha</taxon>
        <taxon>Miridae</taxon>
        <taxon>Mirini</taxon>
        <taxon>Lygus</taxon>
    </lineage>
</organism>
<dbReference type="InterPro" id="IPR000156">
    <property type="entry name" value="Ran_bind_dom"/>
</dbReference>
<feature type="compositionally biased region" description="Polar residues" evidence="6">
    <location>
        <begin position="1338"/>
        <end position="1368"/>
    </location>
</feature>
<feature type="compositionally biased region" description="Polar residues" evidence="6">
    <location>
        <begin position="1722"/>
        <end position="1731"/>
    </location>
</feature>
<feature type="region of interest" description="Disordered" evidence="6">
    <location>
        <begin position="1861"/>
        <end position="1885"/>
    </location>
</feature>
<keyword evidence="9" id="KW-0436">Ligase</keyword>
<feature type="compositionally biased region" description="Polar residues" evidence="6">
    <location>
        <begin position="2342"/>
        <end position="2353"/>
    </location>
</feature>
<dbReference type="InterPro" id="IPR011993">
    <property type="entry name" value="PH-like_dom_sf"/>
</dbReference>
<feature type="compositionally biased region" description="Acidic residues" evidence="6">
    <location>
        <begin position="2517"/>
        <end position="2528"/>
    </location>
</feature>
<dbReference type="SMART" id="SM00547">
    <property type="entry name" value="ZnF_RBZ"/>
    <property type="match status" value="3"/>
</dbReference>
<reference evidence="9" key="2">
    <citation type="submission" date="2014-07" db="EMBL/GenBank/DDBJ databases">
        <authorList>
            <person name="Hull J."/>
        </authorList>
    </citation>
    <scope>NUCLEOTIDE SEQUENCE</scope>
</reference>
<feature type="region of interest" description="Disordered" evidence="6">
    <location>
        <begin position="1439"/>
        <end position="1461"/>
    </location>
</feature>
<feature type="domain" description="RanBP2-type" evidence="8">
    <location>
        <begin position="1939"/>
        <end position="1968"/>
    </location>
</feature>
<feature type="region of interest" description="Disordered" evidence="6">
    <location>
        <begin position="1771"/>
        <end position="1808"/>
    </location>
</feature>
<feature type="compositionally biased region" description="Polar residues" evidence="6">
    <location>
        <begin position="1797"/>
        <end position="1808"/>
    </location>
</feature>
<feature type="domain" description="RanBD1" evidence="7">
    <location>
        <begin position="2098"/>
        <end position="2232"/>
    </location>
</feature>
<keyword evidence="4" id="KW-0862">Zinc</keyword>
<feature type="compositionally biased region" description="Basic and acidic residues" evidence="6">
    <location>
        <begin position="2076"/>
        <end position="2098"/>
    </location>
</feature>
<dbReference type="EMBL" id="GBHO01016325">
    <property type="protein sequence ID" value="JAG27279.1"/>
    <property type="molecule type" value="Transcribed_RNA"/>
</dbReference>
<feature type="region of interest" description="Disordered" evidence="6">
    <location>
        <begin position="1722"/>
        <end position="1742"/>
    </location>
</feature>
<dbReference type="Pfam" id="PF00641">
    <property type="entry name" value="Zn_ribbon_RanBP"/>
    <property type="match status" value="3"/>
</dbReference>
<keyword evidence="1" id="KW-0597">Phosphoprotein</keyword>
<dbReference type="PROSITE" id="PS50199">
    <property type="entry name" value="ZF_RANBP2_2"/>
    <property type="match status" value="3"/>
</dbReference>
<feature type="compositionally biased region" description="Low complexity" evidence="6">
    <location>
        <begin position="2236"/>
        <end position="2245"/>
    </location>
</feature>
<dbReference type="GO" id="GO:0016874">
    <property type="term" value="F:ligase activity"/>
    <property type="evidence" value="ECO:0007669"/>
    <property type="project" value="UniProtKB-KW"/>
</dbReference>
<dbReference type="FunFam" id="4.10.1060.10:FF:000003">
    <property type="entry name" value="E3 SUMO-protein ligase RanBP2"/>
    <property type="match status" value="1"/>
</dbReference>
<evidence type="ECO:0000256" key="1">
    <source>
        <dbReference type="ARBA" id="ARBA00022553"/>
    </source>
</evidence>
<dbReference type="InterPro" id="IPR011990">
    <property type="entry name" value="TPR-like_helical_dom_sf"/>
</dbReference>
<feature type="region of interest" description="Disordered" evidence="6">
    <location>
        <begin position="2065"/>
        <end position="2098"/>
    </location>
</feature>
<dbReference type="SMART" id="SM00028">
    <property type="entry name" value="TPR"/>
    <property type="match status" value="1"/>
</dbReference>
<accession>A0A0A9Y516</accession>
<dbReference type="CDD" id="cd00835">
    <property type="entry name" value="RanBD_family"/>
    <property type="match status" value="2"/>
</dbReference>
<dbReference type="SMART" id="SM00160">
    <property type="entry name" value="RanBD"/>
    <property type="match status" value="4"/>
</dbReference>
<dbReference type="Pfam" id="PF00638">
    <property type="entry name" value="Ran_BP1"/>
    <property type="match status" value="4"/>
</dbReference>
<evidence type="ECO:0000256" key="5">
    <source>
        <dbReference type="PROSITE-ProRule" id="PRU00322"/>
    </source>
</evidence>
<feature type="domain" description="RanBP2-type" evidence="8">
    <location>
        <begin position="1838"/>
        <end position="1867"/>
    </location>
</feature>
<evidence type="ECO:0000256" key="2">
    <source>
        <dbReference type="ARBA" id="ARBA00022723"/>
    </source>
</evidence>
<gene>
    <name evidence="9" type="primary">Ranbp2_0</name>
    <name evidence="9" type="ORF">CM83_96704</name>
</gene>
<keyword evidence="2" id="KW-0479">Metal-binding</keyword>
<feature type="domain" description="RanBD1" evidence="7">
    <location>
        <begin position="2535"/>
        <end position="2672"/>
    </location>
</feature>
<dbReference type="SUPFAM" id="SSF50729">
    <property type="entry name" value="PH domain-like"/>
    <property type="match status" value="4"/>
</dbReference>
<dbReference type="Gene3D" id="4.10.1060.10">
    <property type="entry name" value="Zinc finger, RanBP2-type"/>
    <property type="match status" value="3"/>
</dbReference>
<dbReference type="GO" id="GO:0008270">
    <property type="term" value="F:zinc ion binding"/>
    <property type="evidence" value="ECO:0007669"/>
    <property type="project" value="UniProtKB-KW"/>
</dbReference>
<dbReference type="Gene3D" id="1.25.40.10">
    <property type="entry name" value="Tetratricopeptide repeat domain"/>
    <property type="match status" value="1"/>
</dbReference>
<feature type="domain" description="RanBD1" evidence="7">
    <location>
        <begin position="1585"/>
        <end position="1722"/>
    </location>
</feature>
<feature type="domain" description="RanBP2-type" evidence="8">
    <location>
        <begin position="1746"/>
        <end position="1775"/>
    </location>
</feature>
<evidence type="ECO:0000259" key="8">
    <source>
        <dbReference type="PROSITE" id="PS50199"/>
    </source>
</evidence>
<feature type="domain" description="RanBD1" evidence="7">
    <location>
        <begin position="1157"/>
        <end position="1290"/>
    </location>
</feature>
<feature type="region of interest" description="Disordered" evidence="6">
    <location>
        <begin position="2498"/>
        <end position="2536"/>
    </location>
</feature>
<feature type="region of interest" description="Disordered" evidence="6">
    <location>
        <begin position="2225"/>
        <end position="2245"/>
    </location>
</feature>